<keyword evidence="5" id="KW-1185">Reference proteome</keyword>
<sequence>MSTGGPAGSGPGTSAGEQERGEGTASGGLTDWLRERSELAVAALLAGAGAVVIVDAMTMSTNFTQRGPVGPKAMPLAVGALLLLVAVVLAIDVLRGGKGEAEGGEDIDLSTPPEWRTVALLVGVFVANIVLIDIVGFPIAGTLLFWGAAYALGSRHWLRDPLVAVILALVTHVVFVQLLGVALPGGPLERVI</sequence>
<proteinExistence type="predicted"/>
<dbReference type="Pfam" id="PF07331">
    <property type="entry name" value="TctB"/>
    <property type="match status" value="1"/>
</dbReference>
<dbReference type="InterPro" id="IPR009936">
    <property type="entry name" value="DUF1468"/>
</dbReference>
<evidence type="ECO:0000259" key="3">
    <source>
        <dbReference type="Pfam" id="PF07331"/>
    </source>
</evidence>
<evidence type="ECO:0000313" key="5">
    <source>
        <dbReference type="Proteomes" id="UP000694257"/>
    </source>
</evidence>
<feature type="transmembrane region" description="Helical" evidence="2">
    <location>
        <begin position="39"/>
        <end position="61"/>
    </location>
</feature>
<dbReference type="Proteomes" id="UP000694257">
    <property type="component" value="Chromosome"/>
</dbReference>
<protein>
    <submittedName>
        <fullName evidence="4">Tripartite tricarboxylate transporter TctB family protein</fullName>
    </submittedName>
</protein>
<evidence type="ECO:0000256" key="1">
    <source>
        <dbReference type="SAM" id="MobiDB-lite"/>
    </source>
</evidence>
<feature type="transmembrane region" description="Helical" evidence="2">
    <location>
        <begin position="118"/>
        <end position="150"/>
    </location>
</feature>
<reference evidence="4 5" key="1">
    <citation type="submission" date="2021-07" db="EMBL/GenBank/DDBJ databases">
        <title>Whole Genome Sequence of Nocardia Iowensis.</title>
        <authorList>
            <person name="Lamm A."/>
            <person name="Collins-Fairclough A.M."/>
            <person name="Bunk B."/>
            <person name="Sproer C."/>
        </authorList>
    </citation>
    <scope>NUCLEOTIDE SEQUENCE [LARGE SCALE GENOMIC DNA]</scope>
    <source>
        <strain evidence="4 5">NRRL 5646</strain>
    </source>
</reference>
<accession>A0ABX8RKR5</accession>
<feature type="transmembrane region" description="Helical" evidence="2">
    <location>
        <begin position="73"/>
        <end position="91"/>
    </location>
</feature>
<name>A0ABX8RKR5_NOCIO</name>
<keyword evidence="2" id="KW-0472">Membrane</keyword>
<evidence type="ECO:0000313" key="4">
    <source>
        <dbReference type="EMBL" id="QXN89507.1"/>
    </source>
</evidence>
<feature type="compositionally biased region" description="Gly residues" evidence="1">
    <location>
        <begin position="1"/>
        <end position="13"/>
    </location>
</feature>
<organism evidence="4 5">
    <name type="scientific">Nocardia iowensis</name>
    <dbReference type="NCBI Taxonomy" id="204891"/>
    <lineage>
        <taxon>Bacteria</taxon>
        <taxon>Bacillati</taxon>
        <taxon>Actinomycetota</taxon>
        <taxon>Actinomycetes</taxon>
        <taxon>Mycobacteriales</taxon>
        <taxon>Nocardiaceae</taxon>
        <taxon>Nocardia</taxon>
    </lineage>
</organism>
<keyword evidence="2" id="KW-1133">Transmembrane helix</keyword>
<dbReference type="RefSeq" id="WP_218470382.1">
    <property type="nucleotide sequence ID" value="NZ_BAABJN010000006.1"/>
</dbReference>
<gene>
    <name evidence="4" type="ORF">KV110_28930</name>
</gene>
<evidence type="ECO:0000256" key="2">
    <source>
        <dbReference type="SAM" id="Phobius"/>
    </source>
</evidence>
<keyword evidence="2" id="KW-0812">Transmembrane</keyword>
<dbReference type="EMBL" id="CP078145">
    <property type="protein sequence ID" value="QXN89507.1"/>
    <property type="molecule type" value="Genomic_DNA"/>
</dbReference>
<feature type="region of interest" description="Disordered" evidence="1">
    <location>
        <begin position="1"/>
        <end position="28"/>
    </location>
</feature>
<feature type="domain" description="DUF1468" evidence="3">
    <location>
        <begin position="41"/>
        <end position="184"/>
    </location>
</feature>
<feature type="transmembrane region" description="Helical" evidence="2">
    <location>
        <begin position="162"/>
        <end position="183"/>
    </location>
</feature>